<dbReference type="GO" id="GO:0005351">
    <property type="term" value="F:carbohydrate:proton symporter activity"/>
    <property type="evidence" value="ECO:0007669"/>
    <property type="project" value="TreeGrafter"/>
</dbReference>
<dbReference type="InterPro" id="IPR050360">
    <property type="entry name" value="MFS_Sugar_Transporters"/>
</dbReference>
<keyword evidence="4 6" id="KW-0472">Membrane</keyword>
<feature type="compositionally biased region" description="Basic and acidic residues" evidence="5">
    <location>
        <begin position="338"/>
        <end position="351"/>
    </location>
</feature>
<feature type="transmembrane region" description="Helical" evidence="6">
    <location>
        <begin position="149"/>
        <end position="167"/>
    </location>
</feature>
<gene>
    <name evidence="7" type="ORF">CERZMDRAFT_103022</name>
</gene>
<dbReference type="GO" id="GO:0016020">
    <property type="term" value="C:membrane"/>
    <property type="evidence" value="ECO:0007669"/>
    <property type="project" value="UniProtKB-SubCell"/>
</dbReference>
<dbReference type="SUPFAM" id="SSF103473">
    <property type="entry name" value="MFS general substrate transporter"/>
    <property type="match status" value="1"/>
</dbReference>
<dbReference type="InterPro" id="IPR036259">
    <property type="entry name" value="MFS_trans_sf"/>
</dbReference>
<proteinExistence type="predicted"/>
<dbReference type="PANTHER" id="PTHR48022:SF34">
    <property type="entry name" value="MAJOR FACILITATOR SUPERFAMILY (MFS) PROFILE DOMAIN-CONTAINING PROTEIN-RELATED"/>
    <property type="match status" value="1"/>
</dbReference>
<reference evidence="7" key="1">
    <citation type="journal article" date="2020" name="Stud. Mycol.">
        <title>101 Dothideomycetes genomes: a test case for predicting lifestyles and emergence of pathogens.</title>
        <authorList>
            <person name="Haridas S."/>
            <person name="Albert R."/>
            <person name="Binder M."/>
            <person name="Bloem J."/>
            <person name="Labutti K."/>
            <person name="Salamov A."/>
            <person name="Andreopoulos B."/>
            <person name="Baker S."/>
            <person name="Barry K."/>
            <person name="Bills G."/>
            <person name="Bluhm B."/>
            <person name="Cannon C."/>
            <person name="Castanera R."/>
            <person name="Culley D."/>
            <person name="Daum C."/>
            <person name="Ezra D."/>
            <person name="Gonzalez J."/>
            <person name="Henrissat B."/>
            <person name="Kuo A."/>
            <person name="Liang C."/>
            <person name="Lipzen A."/>
            <person name="Lutzoni F."/>
            <person name="Magnuson J."/>
            <person name="Mondo S."/>
            <person name="Nolan M."/>
            <person name="Ohm R."/>
            <person name="Pangilinan J."/>
            <person name="Park H.-J."/>
            <person name="Ramirez L."/>
            <person name="Alfaro M."/>
            <person name="Sun H."/>
            <person name="Tritt A."/>
            <person name="Yoshinaga Y."/>
            <person name="Zwiers L.-H."/>
            <person name="Turgeon B."/>
            <person name="Goodwin S."/>
            <person name="Spatafora J."/>
            <person name="Crous P."/>
            <person name="Grigoriev I."/>
        </authorList>
    </citation>
    <scope>NUCLEOTIDE SEQUENCE</scope>
    <source>
        <strain evidence="7">SCOH1-5</strain>
    </source>
</reference>
<protein>
    <recommendedName>
        <fullName evidence="9">Major facilitator superfamily (MFS) profile domain-containing protein</fullName>
    </recommendedName>
</protein>
<feature type="transmembrane region" description="Helical" evidence="6">
    <location>
        <begin position="56"/>
        <end position="74"/>
    </location>
</feature>
<dbReference type="InterPro" id="IPR005828">
    <property type="entry name" value="MFS_sugar_transport-like"/>
</dbReference>
<dbReference type="Pfam" id="PF00083">
    <property type="entry name" value="Sugar_tr"/>
    <property type="match status" value="1"/>
</dbReference>
<accession>A0A6A6EZ21</accession>
<evidence type="ECO:0000256" key="1">
    <source>
        <dbReference type="ARBA" id="ARBA00004141"/>
    </source>
</evidence>
<comment type="subcellular location">
    <subcellularLocation>
        <location evidence="1">Membrane</location>
        <topology evidence="1">Multi-pass membrane protein</topology>
    </subcellularLocation>
</comment>
<evidence type="ECO:0000256" key="5">
    <source>
        <dbReference type="SAM" id="MobiDB-lite"/>
    </source>
</evidence>
<evidence type="ECO:0000313" key="8">
    <source>
        <dbReference type="Proteomes" id="UP000799539"/>
    </source>
</evidence>
<evidence type="ECO:0008006" key="9">
    <source>
        <dbReference type="Google" id="ProtNLM"/>
    </source>
</evidence>
<dbReference type="Proteomes" id="UP000799539">
    <property type="component" value="Unassembled WGS sequence"/>
</dbReference>
<dbReference type="AlphaFoldDB" id="A0A6A6EZ21"/>
<evidence type="ECO:0000256" key="3">
    <source>
        <dbReference type="ARBA" id="ARBA00022989"/>
    </source>
</evidence>
<evidence type="ECO:0000256" key="6">
    <source>
        <dbReference type="SAM" id="Phobius"/>
    </source>
</evidence>
<feature type="compositionally biased region" description="Low complexity" evidence="5">
    <location>
        <begin position="326"/>
        <end position="337"/>
    </location>
</feature>
<dbReference type="EMBL" id="ML992712">
    <property type="protein sequence ID" value="KAF2206722.1"/>
    <property type="molecule type" value="Genomic_DNA"/>
</dbReference>
<keyword evidence="3 6" id="KW-1133">Transmembrane helix</keyword>
<evidence type="ECO:0000313" key="7">
    <source>
        <dbReference type="EMBL" id="KAF2206722.1"/>
    </source>
</evidence>
<organism evidence="7 8">
    <name type="scientific">Cercospora zeae-maydis SCOH1-5</name>
    <dbReference type="NCBI Taxonomy" id="717836"/>
    <lineage>
        <taxon>Eukaryota</taxon>
        <taxon>Fungi</taxon>
        <taxon>Dikarya</taxon>
        <taxon>Ascomycota</taxon>
        <taxon>Pezizomycotina</taxon>
        <taxon>Dothideomycetes</taxon>
        <taxon>Dothideomycetidae</taxon>
        <taxon>Mycosphaerellales</taxon>
        <taxon>Mycosphaerellaceae</taxon>
        <taxon>Cercospora</taxon>
    </lineage>
</organism>
<name>A0A6A6EZ21_9PEZI</name>
<dbReference type="Gene3D" id="1.20.1250.20">
    <property type="entry name" value="MFS general substrate transporter like domains"/>
    <property type="match status" value="1"/>
</dbReference>
<keyword evidence="8" id="KW-1185">Reference proteome</keyword>
<sequence length="364" mass="41146">MSRSRLYNRYHAGQPLHLFSIPFWQFRHAGIYANDARRSSFTLVEDRPTPRNIYNWRLYATAIVASVAALAIGYDSTFIGATAVSYYSSTLFASISWSGTPWILTSEIFCTSKSRAFGQSHAAFQFWFWNFIFSRFLPNMFSHMGKDSYGVFFFFASVMLVSLGIVWKAIPDTRAVVLEDMDGLFEIKPARKANELMMQHGEGMALGQVYEMEMEIDMEMDNRSGYREVRKNLNQLEQIRAPITRQLSQNDNTATTSATIHPTHQATSSADTVKVPQVVFMKSRHKFRHYSMTSGFGIRLGLRHFASELPSSKLGEIGTNMVYNTSTSSKTIDSTTPKTKENSKKTAKELSPDAGSNRGPQDEV</sequence>
<dbReference type="PANTHER" id="PTHR48022">
    <property type="entry name" value="PLASTIDIC GLUCOSE TRANSPORTER 4"/>
    <property type="match status" value="1"/>
</dbReference>
<feature type="region of interest" description="Disordered" evidence="5">
    <location>
        <begin position="326"/>
        <end position="364"/>
    </location>
</feature>
<dbReference type="OrthoDB" id="6612291at2759"/>
<keyword evidence="2 6" id="KW-0812">Transmembrane</keyword>
<evidence type="ECO:0000256" key="2">
    <source>
        <dbReference type="ARBA" id="ARBA00022692"/>
    </source>
</evidence>
<evidence type="ECO:0000256" key="4">
    <source>
        <dbReference type="ARBA" id="ARBA00023136"/>
    </source>
</evidence>